<evidence type="ECO:0008006" key="3">
    <source>
        <dbReference type="Google" id="ProtNLM"/>
    </source>
</evidence>
<protein>
    <recommendedName>
        <fullName evidence="3">Isochorismatase family protein</fullName>
    </recommendedName>
</protein>
<evidence type="ECO:0000313" key="2">
    <source>
        <dbReference type="Proteomes" id="UP001155240"/>
    </source>
</evidence>
<evidence type="ECO:0000313" key="1">
    <source>
        <dbReference type="EMBL" id="MCM6763731.1"/>
    </source>
</evidence>
<proteinExistence type="predicted"/>
<keyword evidence="2" id="KW-1185">Reference proteome</keyword>
<dbReference type="EMBL" id="JAMRYM010000080">
    <property type="protein sequence ID" value="MCM6763731.1"/>
    <property type="molecule type" value="Genomic_DNA"/>
</dbReference>
<organism evidence="1 2">
    <name type="scientific">Rathayibacter rubneri</name>
    <dbReference type="NCBI Taxonomy" id="2950106"/>
    <lineage>
        <taxon>Bacteria</taxon>
        <taxon>Bacillati</taxon>
        <taxon>Actinomycetota</taxon>
        <taxon>Actinomycetes</taxon>
        <taxon>Micrococcales</taxon>
        <taxon>Microbacteriaceae</taxon>
        <taxon>Rathayibacter</taxon>
    </lineage>
</organism>
<dbReference type="Proteomes" id="UP001155240">
    <property type="component" value="Unassembled WGS sequence"/>
</dbReference>
<gene>
    <name evidence="1" type="ORF">NB037_15020</name>
</gene>
<sequence length="63" mass="6408">MELGLHVTLVSDATAAFSEEGMLAATAAFSEEGMLAARINGPMYAHAILGTSEVVDLLAPSAS</sequence>
<comment type="caution">
    <text evidence="1">The sequence shown here is derived from an EMBL/GenBank/DDBJ whole genome shotgun (WGS) entry which is preliminary data.</text>
</comment>
<accession>A0A9X2E0M9</accession>
<reference evidence="1" key="1">
    <citation type="submission" date="2022-06" db="EMBL/GenBank/DDBJ databases">
        <title>Whole genome shotgun sequencing (WGS) of Rathayibacter sp. ZW T2_19, isolated from stored onions (Allium cepa).</title>
        <authorList>
            <person name="Stoll D.A."/>
            <person name="Huch M."/>
        </authorList>
    </citation>
    <scope>NUCLEOTIDE SEQUENCE</scope>
    <source>
        <strain evidence="1">ZW T2_19</strain>
    </source>
</reference>
<name>A0A9X2E0M9_9MICO</name>
<dbReference type="AlphaFoldDB" id="A0A9X2E0M9"/>